<reference evidence="2" key="1">
    <citation type="submission" date="2015-12" db="EMBL/GenBank/DDBJ databases">
        <authorList>
            <person name="Lodha T.D."/>
            <person name="Chintalapati S."/>
            <person name="Chintalapati V.R."/>
            <person name="Sravanthi T."/>
        </authorList>
    </citation>
    <scope>NUCLEOTIDE SEQUENCE [LARGE SCALE GENOMIC DNA]</scope>
    <source>
        <strain evidence="2">JC133</strain>
    </source>
</reference>
<sequence length="286" mass="31591">MRGGEVSPVGGLVLVALAVVMLSAGCSLVPEREVSLRIPALPPWYESGDILWRLSWWDGRSISHREIFVSSEDGSASLAVPLSGAGAILPVVTATPVLGPDQGLELASFGGWLLPGDDRVLLDRHRGEISLVLLDLARQGLDPALVNVERLEALVRERLPRYPRRLDRVRLTDALGAQRMHSHHVAKRWAPMYQVRLLRESSRGKGWQARPWITDDPAEPPLVPAPAGEYELFSLGVLPGEVRHLWRWSSRGGTRELLVVYRTHQGQGFHRLVEISPGGEVLREGP</sequence>
<dbReference type="OrthoDB" id="9931894at2"/>
<evidence type="ECO:0000313" key="2">
    <source>
        <dbReference type="Proteomes" id="UP000237350"/>
    </source>
</evidence>
<protein>
    <submittedName>
        <fullName evidence="1">Uncharacterized protein</fullName>
    </submittedName>
</protein>
<evidence type="ECO:0000313" key="1">
    <source>
        <dbReference type="EMBL" id="POR02215.1"/>
    </source>
</evidence>
<dbReference type="RefSeq" id="WP_103679994.1">
    <property type="nucleotide sequence ID" value="NZ_LPWH01000062.1"/>
</dbReference>
<gene>
    <name evidence="1" type="ORF">AU468_06385</name>
</gene>
<comment type="caution">
    <text evidence="1">The sequence shown here is derived from an EMBL/GenBank/DDBJ whole genome shotgun (WGS) entry which is preliminary data.</text>
</comment>
<proteinExistence type="predicted"/>
<name>A0A2S4JRR7_9SPIO</name>
<accession>A0A2S4JRR7</accession>
<dbReference type="EMBL" id="LPWH01000062">
    <property type="protein sequence ID" value="POR02215.1"/>
    <property type="molecule type" value="Genomic_DNA"/>
</dbReference>
<dbReference type="AlphaFoldDB" id="A0A2S4JRR7"/>
<keyword evidence="2" id="KW-1185">Reference proteome</keyword>
<dbReference type="PROSITE" id="PS51257">
    <property type="entry name" value="PROKAR_LIPOPROTEIN"/>
    <property type="match status" value="1"/>
</dbReference>
<dbReference type="Proteomes" id="UP000237350">
    <property type="component" value="Unassembled WGS sequence"/>
</dbReference>
<organism evidence="1 2">
    <name type="scientific">Alkalispirochaeta sphaeroplastigenens</name>
    <dbReference type="NCBI Taxonomy" id="1187066"/>
    <lineage>
        <taxon>Bacteria</taxon>
        <taxon>Pseudomonadati</taxon>
        <taxon>Spirochaetota</taxon>
        <taxon>Spirochaetia</taxon>
        <taxon>Spirochaetales</taxon>
        <taxon>Spirochaetaceae</taxon>
        <taxon>Alkalispirochaeta</taxon>
    </lineage>
</organism>